<evidence type="ECO:0000256" key="6">
    <source>
        <dbReference type="ARBA" id="ARBA00023134"/>
    </source>
</evidence>
<dbReference type="CDD" id="cd02509">
    <property type="entry name" value="GDP-M1P_Guanylyltransferase"/>
    <property type="match status" value="1"/>
</dbReference>
<dbReference type="GO" id="GO:0004475">
    <property type="term" value="F:mannose-1-phosphate guanylyltransferase (GTP) activity"/>
    <property type="evidence" value="ECO:0007669"/>
    <property type="project" value="UniProtKB-EC"/>
</dbReference>
<dbReference type="RefSeq" id="WP_011818819.1">
    <property type="nucleotide sequence ID" value="NC_008816.1"/>
</dbReference>
<dbReference type="InterPro" id="IPR014710">
    <property type="entry name" value="RmlC-like_jellyroll"/>
</dbReference>
<dbReference type="GO" id="GO:0005525">
    <property type="term" value="F:GTP binding"/>
    <property type="evidence" value="ECO:0007669"/>
    <property type="project" value="UniProtKB-KW"/>
</dbReference>
<evidence type="ECO:0000256" key="2">
    <source>
        <dbReference type="ARBA" id="ARBA00012387"/>
    </source>
</evidence>
<gene>
    <name evidence="12" type="primary">manC</name>
    <name evidence="12" type="ordered locus">A9601_13981</name>
</gene>
<dbReference type="InterPro" id="IPR011051">
    <property type="entry name" value="RmlC_Cupin_sf"/>
</dbReference>
<dbReference type="Pfam" id="PF00483">
    <property type="entry name" value="NTP_transferase"/>
    <property type="match status" value="1"/>
</dbReference>
<dbReference type="FunFam" id="2.60.120.10:FF:000032">
    <property type="entry name" value="Mannose-1-phosphate guanylyltransferase/mannose-6-phosphate isomerase"/>
    <property type="match status" value="1"/>
</dbReference>
<keyword evidence="3 12" id="KW-0808">Transferase</keyword>
<dbReference type="Gene3D" id="3.90.550.10">
    <property type="entry name" value="Spore Coat Polysaccharide Biosynthesis Protein SpsA, Chain A"/>
    <property type="match status" value="1"/>
</dbReference>
<evidence type="ECO:0000313" key="12">
    <source>
        <dbReference type="EMBL" id="ABM70682.1"/>
    </source>
</evidence>
<evidence type="ECO:0000256" key="8">
    <source>
        <dbReference type="RuleBase" id="RU004190"/>
    </source>
</evidence>
<dbReference type="InterPro" id="IPR001538">
    <property type="entry name" value="Man6P_isomerase-2_C"/>
</dbReference>
<evidence type="ECO:0000256" key="4">
    <source>
        <dbReference type="ARBA" id="ARBA00022695"/>
    </source>
</evidence>
<dbReference type="InterPro" id="IPR006375">
    <property type="entry name" value="Man1P_GuaTrfase/Man6P_Isoase"/>
</dbReference>
<accession>A2BSC1</accession>
<evidence type="ECO:0000259" key="11">
    <source>
        <dbReference type="Pfam" id="PF22640"/>
    </source>
</evidence>
<keyword evidence="6" id="KW-0342">GTP-binding</keyword>
<feature type="domain" description="MannoseP isomerase/GMP-like beta-helix" evidence="11">
    <location>
        <begin position="301"/>
        <end position="353"/>
    </location>
</feature>
<comment type="similarity">
    <text evidence="1 8">Belongs to the mannose-6-phosphate isomerase type 2 family.</text>
</comment>
<protein>
    <recommendedName>
        <fullName evidence="2">mannose-1-phosphate guanylyltransferase</fullName>
        <ecNumber evidence="2">2.7.7.13</ecNumber>
    </recommendedName>
</protein>
<dbReference type="Pfam" id="PF22640">
    <property type="entry name" value="ManC_GMP_beta-helix"/>
    <property type="match status" value="1"/>
</dbReference>
<dbReference type="GO" id="GO:0009298">
    <property type="term" value="P:GDP-mannose biosynthetic process"/>
    <property type="evidence" value="ECO:0007669"/>
    <property type="project" value="TreeGrafter"/>
</dbReference>
<evidence type="ECO:0000256" key="7">
    <source>
        <dbReference type="ARBA" id="ARBA00047343"/>
    </source>
</evidence>
<dbReference type="KEGG" id="pmb:A9601_13981"/>
<evidence type="ECO:0000259" key="10">
    <source>
        <dbReference type="Pfam" id="PF01050"/>
    </source>
</evidence>
<dbReference type="Pfam" id="PF01050">
    <property type="entry name" value="MannoseP_isomer"/>
    <property type="match status" value="1"/>
</dbReference>
<dbReference type="AlphaFoldDB" id="A2BSC1"/>
<dbReference type="InterPro" id="IPR049577">
    <property type="entry name" value="GMPP_N"/>
</dbReference>
<dbReference type="InterPro" id="IPR051161">
    <property type="entry name" value="Mannose-6P_isomerase_type2"/>
</dbReference>
<dbReference type="eggNOG" id="COG0836">
    <property type="taxonomic scope" value="Bacteria"/>
</dbReference>
<dbReference type="Gene3D" id="2.60.120.10">
    <property type="entry name" value="Jelly Rolls"/>
    <property type="match status" value="1"/>
</dbReference>
<evidence type="ECO:0000256" key="5">
    <source>
        <dbReference type="ARBA" id="ARBA00022741"/>
    </source>
</evidence>
<dbReference type="SUPFAM" id="SSF51182">
    <property type="entry name" value="RmlC-like cupins"/>
    <property type="match status" value="1"/>
</dbReference>
<dbReference type="GO" id="GO:0000271">
    <property type="term" value="P:polysaccharide biosynthetic process"/>
    <property type="evidence" value="ECO:0007669"/>
    <property type="project" value="InterPro"/>
</dbReference>
<reference evidence="12 13" key="1">
    <citation type="journal article" date="2007" name="PLoS Genet.">
        <title>Patterns and implications of gene gain and loss in the evolution of Prochlorococcus.</title>
        <authorList>
            <person name="Kettler G.C."/>
            <person name="Martiny A.C."/>
            <person name="Huang K."/>
            <person name="Zucker J."/>
            <person name="Coleman M.L."/>
            <person name="Rodrigue S."/>
            <person name="Chen F."/>
            <person name="Lapidus A."/>
            <person name="Ferriera S."/>
            <person name="Johnson J."/>
            <person name="Steglich C."/>
            <person name="Church G.M."/>
            <person name="Richardson P."/>
            <person name="Chisholm S.W."/>
        </authorList>
    </citation>
    <scope>NUCLEOTIDE SEQUENCE [LARGE SCALE GENOMIC DNA]</scope>
    <source>
        <strain evidence="12 13">AS9601</strain>
    </source>
</reference>
<dbReference type="EC" id="2.7.7.13" evidence="2"/>
<dbReference type="InterPro" id="IPR005835">
    <property type="entry name" value="NTP_transferase_dom"/>
</dbReference>
<dbReference type="Proteomes" id="UP000002590">
    <property type="component" value="Chromosome"/>
</dbReference>
<dbReference type="CDD" id="cd02213">
    <property type="entry name" value="cupin_PMI_typeII_C"/>
    <property type="match status" value="1"/>
</dbReference>
<dbReference type="HOGENOM" id="CLU_035527_1_0_3"/>
<sequence length="480" mass="54674">MNSKVIIPVILCGGSGSRLWPLSRKSLPKQFLSLNPENKKSLLQQTYQRVKNIKNCSGPIIICNEEHRFIVAEQMREIKIKPTAIILEPFGRNTCPAITLACLEAIKYSKDPFLLILSSDHIVQSEKKFQEVISKGTNYAEQGRIVTFGIIPKSPQTGFGYIESEYPFKENSLDGHNIIRFIEKPDLKTAKKFIKDRKFVWNSGIFLFQPSVILKEIQKFNPEIIKCCKKSLSNKEIDLDFTRINQEEFSKCPNLSIDFSIMEKTDLGTVLPLDAGWDDIGSWESLWQISKKDSKGNVFQGNVIGEKTENCYLRSENRLIVGLGIKDLITIETRDAILVADKQKSQDVKDIVSLLKKSNIPEGLTHKKVYRPWGNYLSLVEDSKWQVKLISVNPGEKLSLQRHKFRAEHWVVVEGVAKVEIDKKVLILEDNQSTFIPVGAKHRLSNCGKEILNIIEVQSGTYLGEDDIERFEDNYGRLNS</sequence>
<dbReference type="SUPFAM" id="SSF53448">
    <property type="entry name" value="Nucleotide-diphospho-sugar transferases"/>
    <property type="match status" value="1"/>
</dbReference>
<organism evidence="12 13">
    <name type="scientific">Prochlorococcus marinus (strain AS9601)</name>
    <dbReference type="NCBI Taxonomy" id="146891"/>
    <lineage>
        <taxon>Bacteria</taxon>
        <taxon>Bacillati</taxon>
        <taxon>Cyanobacteriota</taxon>
        <taxon>Cyanophyceae</taxon>
        <taxon>Synechococcales</taxon>
        <taxon>Prochlorococcaceae</taxon>
        <taxon>Prochlorococcus</taxon>
    </lineage>
</organism>
<dbReference type="PANTHER" id="PTHR46390">
    <property type="entry name" value="MANNOSE-1-PHOSPHATE GUANYLYLTRANSFERASE"/>
    <property type="match status" value="1"/>
</dbReference>
<dbReference type="FunFam" id="3.90.550.10:FF:000046">
    <property type="entry name" value="Mannose-1-phosphate guanylyltransferase (GDP)"/>
    <property type="match status" value="1"/>
</dbReference>
<dbReference type="NCBIfam" id="TIGR01479">
    <property type="entry name" value="GMP_PMI"/>
    <property type="match status" value="1"/>
</dbReference>
<feature type="domain" description="Nucleotidyl transferase" evidence="9">
    <location>
        <begin position="8"/>
        <end position="294"/>
    </location>
</feature>
<keyword evidence="4 12" id="KW-0548">Nucleotidyltransferase</keyword>
<proteinExistence type="inferred from homology"/>
<dbReference type="InterPro" id="IPR029044">
    <property type="entry name" value="Nucleotide-diphossugar_trans"/>
</dbReference>
<comment type="catalytic activity">
    <reaction evidence="7">
        <text>alpha-D-mannose 1-phosphate + GTP + H(+) = GDP-alpha-D-mannose + diphosphate</text>
        <dbReference type="Rhea" id="RHEA:15229"/>
        <dbReference type="ChEBI" id="CHEBI:15378"/>
        <dbReference type="ChEBI" id="CHEBI:33019"/>
        <dbReference type="ChEBI" id="CHEBI:37565"/>
        <dbReference type="ChEBI" id="CHEBI:57527"/>
        <dbReference type="ChEBI" id="CHEBI:58409"/>
        <dbReference type="EC" id="2.7.7.13"/>
    </reaction>
</comment>
<keyword evidence="5" id="KW-0547">Nucleotide-binding</keyword>
<evidence type="ECO:0000259" key="9">
    <source>
        <dbReference type="Pfam" id="PF00483"/>
    </source>
</evidence>
<evidence type="ECO:0000313" key="13">
    <source>
        <dbReference type="Proteomes" id="UP000002590"/>
    </source>
</evidence>
<dbReference type="EMBL" id="CP000551">
    <property type="protein sequence ID" value="ABM70682.1"/>
    <property type="molecule type" value="Genomic_DNA"/>
</dbReference>
<feature type="domain" description="Mannose-6-phosphate isomerase type II C-terminal" evidence="10">
    <location>
        <begin position="365"/>
        <end position="473"/>
    </location>
</feature>
<dbReference type="InterPro" id="IPR054566">
    <property type="entry name" value="ManC/GMP-like_b-helix"/>
</dbReference>
<name>A2BSC1_PROMS</name>
<evidence type="ECO:0000256" key="1">
    <source>
        <dbReference type="ARBA" id="ARBA00006115"/>
    </source>
</evidence>
<dbReference type="OrthoDB" id="9806359at2"/>
<evidence type="ECO:0000256" key="3">
    <source>
        <dbReference type="ARBA" id="ARBA00022679"/>
    </source>
</evidence>
<dbReference type="eggNOG" id="COG0662">
    <property type="taxonomic scope" value="Bacteria"/>
</dbReference>
<dbReference type="STRING" id="146891.A9601_13981"/>
<dbReference type="PANTHER" id="PTHR46390:SF1">
    <property type="entry name" value="MANNOSE-1-PHOSPHATE GUANYLYLTRANSFERASE"/>
    <property type="match status" value="1"/>
</dbReference>